<evidence type="ECO:0000256" key="5">
    <source>
        <dbReference type="ARBA" id="ARBA00023027"/>
    </source>
</evidence>
<dbReference type="PANTHER" id="PTHR12684">
    <property type="entry name" value="PUTATIVE PHOSPHOTRANSFERASE"/>
    <property type="match status" value="1"/>
</dbReference>
<comment type="function">
    <text evidence="1">Catalyzes the last step of tRNA splicing, the transfer of the splice junction 2'-phosphate from ligated tRNA to NAD to produce ADP-ribose 1''-2'' cyclic phosphate.</text>
</comment>
<comment type="caution">
    <text evidence="7">The sequence shown here is derived from an EMBL/GenBank/DDBJ whole genome shotgun (WGS) entry which is preliminary data.</text>
</comment>
<dbReference type="InterPro" id="IPR002745">
    <property type="entry name" value="Ptrans_KptA/Tpt1"/>
</dbReference>
<proteinExistence type="inferred from homology"/>
<evidence type="ECO:0000256" key="4">
    <source>
        <dbReference type="ARBA" id="ARBA00022679"/>
    </source>
</evidence>
<reference evidence="7" key="1">
    <citation type="journal article" date="2023" name="IScience">
        <title>Live-bearing cockroach genome reveals convergent evolutionary mechanisms linked to viviparity in insects and beyond.</title>
        <authorList>
            <person name="Fouks B."/>
            <person name="Harrison M.C."/>
            <person name="Mikhailova A.A."/>
            <person name="Marchal E."/>
            <person name="English S."/>
            <person name="Carruthers M."/>
            <person name="Jennings E.C."/>
            <person name="Chiamaka E.L."/>
            <person name="Frigard R.A."/>
            <person name="Pippel M."/>
            <person name="Attardo G.M."/>
            <person name="Benoit J.B."/>
            <person name="Bornberg-Bauer E."/>
            <person name="Tobe S.S."/>
        </authorList>
    </citation>
    <scope>NUCLEOTIDE SEQUENCE</scope>
    <source>
        <strain evidence="7">Stay&amp;Tobe</strain>
    </source>
</reference>
<sequence>MSRKVKEDTSISKTLSWLLRHGAVKEGLTIGSDGFVDVSEILQHKSLRGRCNIEDIERIVADNKKQRFTLRTEPHLQIRANQGHSIPVVTDLELTTIEQTDDLVVIHGTYYRNWNSIKCNGLSRMNRQHIHFSPGELGDAQVVSGMRSSCQIYIYVDVHQALADGIKFYRSSNNVILSPGDSRGYIGTKYFTKVVDVTS</sequence>
<dbReference type="Proteomes" id="UP001233999">
    <property type="component" value="Unassembled WGS sequence"/>
</dbReference>
<dbReference type="InterPro" id="IPR042081">
    <property type="entry name" value="RNA_2'-PTrans_C"/>
</dbReference>
<dbReference type="InterPro" id="IPR042080">
    <property type="entry name" value="RNA_2'-PTrans_N"/>
</dbReference>
<feature type="non-terminal residue" evidence="7">
    <location>
        <position position="199"/>
    </location>
</feature>
<dbReference type="Gene3D" id="1.10.10.970">
    <property type="entry name" value="RNA 2'-phosphotransferase, Tpt1/KptA family, N-terminal domain"/>
    <property type="match status" value="1"/>
</dbReference>
<dbReference type="AlphaFoldDB" id="A0AAD8E4V8"/>
<reference evidence="7" key="2">
    <citation type="submission" date="2023-05" db="EMBL/GenBank/DDBJ databases">
        <authorList>
            <person name="Fouks B."/>
        </authorList>
    </citation>
    <scope>NUCLEOTIDE SEQUENCE</scope>
    <source>
        <strain evidence="7">Stay&amp;Tobe</strain>
        <tissue evidence="7">Testes</tissue>
    </source>
</reference>
<dbReference type="Pfam" id="PF01885">
    <property type="entry name" value="PTS_2-RNA"/>
    <property type="match status" value="1"/>
</dbReference>
<keyword evidence="5" id="KW-0520">NAD</keyword>
<evidence type="ECO:0000256" key="6">
    <source>
        <dbReference type="ARBA" id="ARBA00047949"/>
    </source>
</evidence>
<organism evidence="7 8">
    <name type="scientific">Diploptera punctata</name>
    <name type="common">Pacific beetle cockroach</name>
    <dbReference type="NCBI Taxonomy" id="6984"/>
    <lineage>
        <taxon>Eukaryota</taxon>
        <taxon>Metazoa</taxon>
        <taxon>Ecdysozoa</taxon>
        <taxon>Arthropoda</taxon>
        <taxon>Hexapoda</taxon>
        <taxon>Insecta</taxon>
        <taxon>Pterygota</taxon>
        <taxon>Neoptera</taxon>
        <taxon>Polyneoptera</taxon>
        <taxon>Dictyoptera</taxon>
        <taxon>Blattodea</taxon>
        <taxon>Blaberoidea</taxon>
        <taxon>Blaberidae</taxon>
        <taxon>Diplopterinae</taxon>
        <taxon>Diploptera</taxon>
    </lineage>
</organism>
<evidence type="ECO:0000313" key="8">
    <source>
        <dbReference type="Proteomes" id="UP001233999"/>
    </source>
</evidence>
<dbReference type="FunFam" id="3.20.170.30:FF:000002">
    <property type="entry name" value="Phosphotransferase, putative"/>
    <property type="match status" value="1"/>
</dbReference>
<comment type="catalytic activity">
    <reaction evidence="6">
        <text>2'-phospho-[ligated tRNA] + NAD(+) = mature tRNA + ADP-alpha-D-ribose 1'',2''-cyclic phosphate + nicotinamide</text>
        <dbReference type="Rhea" id="RHEA:23324"/>
        <dbReference type="Rhea" id="RHEA-COMP:11106"/>
        <dbReference type="Rhea" id="RHEA-COMP:11107"/>
        <dbReference type="ChEBI" id="CHEBI:17154"/>
        <dbReference type="ChEBI" id="CHEBI:57540"/>
        <dbReference type="ChEBI" id="CHEBI:76596"/>
        <dbReference type="ChEBI" id="CHEBI:82883"/>
        <dbReference type="ChEBI" id="CHEBI:85027"/>
        <dbReference type="EC" id="2.7.1.160"/>
    </reaction>
</comment>
<dbReference type="EMBL" id="JASPKZ010009364">
    <property type="protein sequence ID" value="KAJ9577363.1"/>
    <property type="molecule type" value="Genomic_DNA"/>
</dbReference>
<dbReference type="PANTHER" id="PTHR12684:SF2">
    <property type="entry name" value="TRNA 2'-PHOSPHOTRANSFERASE 1"/>
    <property type="match status" value="1"/>
</dbReference>
<dbReference type="EC" id="2.7.1.160" evidence="3"/>
<dbReference type="GO" id="GO:0006388">
    <property type="term" value="P:tRNA splicing, via endonucleolytic cleavage and ligation"/>
    <property type="evidence" value="ECO:0007669"/>
    <property type="project" value="TreeGrafter"/>
</dbReference>
<evidence type="ECO:0000256" key="3">
    <source>
        <dbReference type="ARBA" id="ARBA00012007"/>
    </source>
</evidence>
<dbReference type="Gene3D" id="3.20.170.30">
    <property type="match status" value="1"/>
</dbReference>
<name>A0AAD8E4V8_DIPPU</name>
<keyword evidence="8" id="KW-1185">Reference proteome</keyword>
<protein>
    <recommendedName>
        <fullName evidence="3">2'-phosphotransferase</fullName>
        <ecNumber evidence="3">2.7.1.160</ecNumber>
    </recommendedName>
</protein>
<accession>A0AAD8E4V8</accession>
<dbReference type="SUPFAM" id="SSF56399">
    <property type="entry name" value="ADP-ribosylation"/>
    <property type="match status" value="1"/>
</dbReference>
<evidence type="ECO:0000313" key="7">
    <source>
        <dbReference type="EMBL" id="KAJ9577363.1"/>
    </source>
</evidence>
<dbReference type="GO" id="GO:0000215">
    <property type="term" value="F:tRNA 2'-phosphotransferase activity"/>
    <property type="evidence" value="ECO:0007669"/>
    <property type="project" value="UniProtKB-EC"/>
</dbReference>
<evidence type="ECO:0000256" key="2">
    <source>
        <dbReference type="ARBA" id="ARBA00009836"/>
    </source>
</evidence>
<evidence type="ECO:0000256" key="1">
    <source>
        <dbReference type="ARBA" id="ARBA00003343"/>
    </source>
</evidence>
<gene>
    <name evidence="7" type="ORF">L9F63_006043</name>
</gene>
<comment type="similarity">
    <text evidence="2">Belongs to the KptA/TPT1 family.</text>
</comment>
<keyword evidence="4" id="KW-0808">Transferase</keyword>